<evidence type="ECO:0000256" key="1">
    <source>
        <dbReference type="SAM" id="MobiDB-lite"/>
    </source>
</evidence>
<feature type="region of interest" description="Disordered" evidence="1">
    <location>
        <begin position="1"/>
        <end position="97"/>
    </location>
</feature>
<dbReference type="InterPro" id="IPR013885">
    <property type="entry name" value="DUF1764_euk"/>
</dbReference>
<dbReference type="Pfam" id="PF08576">
    <property type="entry name" value="DUF1764"/>
    <property type="match status" value="1"/>
</dbReference>
<evidence type="ECO:0000313" key="3">
    <source>
        <dbReference type="EMBL" id="RZB81571.1"/>
    </source>
</evidence>
<dbReference type="Gramene" id="XM_028332589.1">
    <property type="protein sequence ID" value="XP_028188390.1"/>
    <property type="gene ID" value="LOC114374871"/>
</dbReference>
<evidence type="ECO:0000313" key="4">
    <source>
        <dbReference type="Proteomes" id="UP000289340"/>
    </source>
</evidence>
<proteinExistence type="predicted"/>
<dbReference type="AlphaFoldDB" id="A0A0B2PLI5"/>
<feature type="compositionally biased region" description="Polar residues" evidence="1">
    <location>
        <begin position="7"/>
        <end position="16"/>
    </location>
</feature>
<dbReference type="PANTHER" id="PTHR34066:SF1">
    <property type="entry name" value="DUF1764 FAMILY PROTEIN"/>
    <property type="match status" value="1"/>
</dbReference>
<gene>
    <name evidence="3" type="ORF">D0Y65_031031</name>
    <name evidence="2" type="ORF">glysoja_026890</name>
</gene>
<dbReference type="Proteomes" id="UP000053555">
    <property type="component" value="Unassembled WGS sequence"/>
</dbReference>
<protein>
    <recommendedName>
        <fullName evidence="5">DUF1764 domain-containing protein</fullName>
    </recommendedName>
</protein>
<reference evidence="3 4" key="2">
    <citation type="submission" date="2018-09" db="EMBL/GenBank/DDBJ databases">
        <title>A high-quality reference genome of wild soybean provides a powerful tool to mine soybean genomes.</title>
        <authorList>
            <person name="Xie M."/>
            <person name="Chung C.Y.L."/>
            <person name="Li M.-W."/>
            <person name="Wong F.-L."/>
            <person name="Chan T.-F."/>
            <person name="Lam H.-M."/>
        </authorList>
    </citation>
    <scope>NUCLEOTIDE SEQUENCE [LARGE SCALE GENOMIC DNA]</scope>
    <source>
        <strain evidence="4">cv. W05</strain>
        <tissue evidence="3">Hypocotyl of etiolated seedlings</tissue>
    </source>
</reference>
<feature type="compositionally biased region" description="Basic and acidic residues" evidence="1">
    <location>
        <begin position="47"/>
        <end position="62"/>
    </location>
</feature>
<evidence type="ECO:0000313" key="2">
    <source>
        <dbReference type="EMBL" id="KHN09990.1"/>
    </source>
</evidence>
<dbReference type="PANTHER" id="PTHR34066">
    <property type="entry name" value="GROWTH FACTOR 2"/>
    <property type="match status" value="1"/>
</dbReference>
<organism evidence="2">
    <name type="scientific">Glycine soja</name>
    <name type="common">Wild soybean</name>
    <dbReference type="NCBI Taxonomy" id="3848"/>
    <lineage>
        <taxon>Eukaryota</taxon>
        <taxon>Viridiplantae</taxon>
        <taxon>Streptophyta</taxon>
        <taxon>Embryophyta</taxon>
        <taxon>Tracheophyta</taxon>
        <taxon>Spermatophyta</taxon>
        <taxon>Magnoliopsida</taxon>
        <taxon>eudicotyledons</taxon>
        <taxon>Gunneridae</taxon>
        <taxon>Pentapetalae</taxon>
        <taxon>rosids</taxon>
        <taxon>fabids</taxon>
        <taxon>Fabales</taxon>
        <taxon>Fabaceae</taxon>
        <taxon>Papilionoideae</taxon>
        <taxon>50 kb inversion clade</taxon>
        <taxon>NPAAA clade</taxon>
        <taxon>indigoferoid/millettioid clade</taxon>
        <taxon>Phaseoleae</taxon>
        <taxon>Glycine</taxon>
        <taxon>Glycine subgen. Soja</taxon>
    </lineage>
</organism>
<evidence type="ECO:0008006" key="5">
    <source>
        <dbReference type="Google" id="ProtNLM"/>
    </source>
</evidence>
<reference evidence="2" key="1">
    <citation type="submission" date="2014-07" db="EMBL/GenBank/DDBJ databases">
        <title>Identification of a novel salt tolerance gene in wild soybean by whole-genome sequencing.</title>
        <authorList>
            <person name="Lam H.-M."/>
            <person name="Qi X."/>
            <person name="Li M.-W."/>
            <person name="Liu X."/>
            <person name="Xie M."/>
            <person name="Ni M."/>
            <person name="Xu X."/>
        </authorList>
    </citation>
    <scope>NUCLEOTIDE SEQUENCE [LARGE SCALE GENOMIC DNA]</scope>
    <source>
        <tissue evidence="2">Root</tissue>
    </source>
</reference>
<dbReference type="EMBL" id="KN664917">
    <property type="protein sequence ID" value="KHN09990.1"/>
    <property type="molecule type" value="Genomic_DNA"/>
</dbReference>
<accession>A0A0B2PLI5</accession>
<sequence>MTKSSKKTPTQLQENTVAEEERSSSTPKKASNEIDEIFAAGKKRKKSEMEKTGKSGEVTKKTDKTKKKKKNLKRNQSDNGKFVDLPSRPRKKTEDGLTVYTEEELGISNADAGNTPLCPFDCSCCF</sequence>
<feature type="compositionally biased region" description="Basic residues" evidence="1">
    <location>
        <begin position="63"/>
        <end position="73"/>
    </location>
</feature>
<dbReference type="EMBL" id="QZWG01000011">
    <property type="protein sequence ID" value="RZB81571.1"/>
    <property type="molecule type" value="Genomic_DNA"/>
</dbReference>
<keyword evidence="4" id="KW-1185">Reference proteome</keyword>
<name>A0A0B2PLI5_GLYSO</name>
<dbReference type="Proteomes" id="UP000289340">
    <property type="component" value="Chromosome 11"/>
</dbReference>